<dbReference type="PANTHER" id="PTHR22933">
    <property type="entry name" value="FI18007P1-RELATED"/>
    <property type="match status" value="1"/>
</dbReference>
<feature type="compositionally biased region" description="Polar residues" evidence="1">
    <location>
        <begin position="384"/>
        <end position="393"/>
    </location>
</feature>
<accession>B4D7T1</accession>
<feature type="compositionally biased region" description="Polar residues" evidence="1">
    <location>
        <begin position="362"/>
        <end position="371"/>
    </location>
</feature>
<dbReference type="RefSeq" id="WP_006982292.1">
    <property type="nucleotide sequence ID" value="NZ_ABVL01000019.1"/>
</dbReference>
<dbReference type="Proteomes" id="UP000005824">
    <property type="component" value="Unassembled WGS sequence"/>
</dbReference>
<name>B4D7T1_9BACT</name>
<dbReference type="InterPro" id="IPR046535">
    <property type="entry name" value="DUF6600"/>
</dbReference>
<dbReference type="PANTHER" id="PTHR22933:SF31">
    <property type="entry name" value="FI18007P1"/>
    <property type="match status" value="1"/>
</dbReference>
<feature type="compositionally biased region" description="Basic and acidic residues" evidence="1">
    <location>
        <begin position="560"/>
        <end position="592"/>
    </location>
</feature>
<feature type="region of interest" description="Disordered" evidence="1">
    <location>
        <begin position="334"/>
        <end position="627"/>
    </location>
</feature>
<feature type="compositionally biased region" description="Low complexity" evidence="1">
    <location>
        <begin position="485"/>
        <end position="559"/>
    </location>
</feature>
<feature type="chain" id="PRO_5002800621" evidence="2">
    <location>
        <begin position="27"/>
        <end position="627"/>
    </location>
</feature>
<feature type="compositionally biased region" description="Basic and acidic residues" evidence="1">
    <location>
        <begin position="350"/>
        <end position="361"/>
    </location>
</feature>
<dbReference type="InParanoid" id="B4D7T1"/>
<proteinExistence type="predicted"/>
<reference evidence="3 4" key="1">
    <citation type="journal article" date="2011" name="J. Bacteriol.">
        <title>Genome sequence of Chthoniobacter flavus Ellin428, an aerobic heterotrophic soil bacterium.</title>
        <authorList>
            <person name="Kant R."/>
            <person name="van Passel M.W."/>
            <person name="Palva A."/>
            <person name="Lucas S."/>
            <person name="Lapidus A."/>
            <person name="Glavina Del Rio T."/>
            <person name="Dalin E."/>
            <person name="Tice H."/>
            <person name="Bruce D."/>
            <person name="Goodwin L."/>
            <person name="Pitluck S."/>
            <person name="Larimer F.W."/>
            <person name="Land M.L."/>
            <person name="Hauser L."/>
            <person name="Sangwan P."/>
            <person name="de Vos W.M."/>
            <person name="Janssen P.H."/>
            <person name="Smidt H."/>
        </authorList>
    </citation>
    <scope>NUCLEOTIDE SEQUENCE [LARGE SCALE GENOMIC DNA]</scope>
    <source>
        <strain evidence="3 4">Ellin428</strain>
    </source>
</reference>
<keyword evidence="4" id="KW-1185">Reference proteome</keyword>
<dbReference type="STRING" id="497964.CfE428DRAFT_4971"/>
<keyword evidence="2" id="KW-0732">Signal</keyword>
<feature type="compositionally biased region" description="Low complexity" evidence="1">
    <location>
        <begin position="593"/>
        <end position="606"/>
    </location>
</feature>
<dbReference type="EMBL" id="ABVL01000019">
    <property type="protein sequence ID" value="EDY17454.1"/>
    <property type="molecule type" value="Genomic_DNA"/>
</dbReference>
<organism evidence="3 4">
    <name type="scientific">Chthoniobacter flavus Ellin428</name>
    <dbReference type="NCBI Taxonomy" id="497964"/>
    <lineage>
        <taxon>Bacteria</taxon>
        <taxon>Pseudomonadati</taxon>
        <taxon>Verrucomicrobiota</taxon>
        <taxon>Spartobacteria</taxon>
        <taxon>Chthoniobacterales</taxon>
        <taxon>Chthoniobacteraceae</taxon>
        <taxon>Chthoniobacter</taxon>
    </lineage>
</organism>
<evidence type="ECO:0000313" key="3">
    <source>
        <dbReference type="EMBL" id="EDY17454.1"/>
    </source>
</evidence>
<gene>
    <name evidence="3" type="ORF">CfE428DRAFT_4971</name>
</gene>
<feature type="compositionally biased region" description="Polar residues" evidence="1">
    <location>
        <begin position="424"/>
        <end position="433"/>
    </location>
</feature>
<evidence type="ECO:0000256" key="2">
    <source>
        <dbReference type="SAM" id="SignalP"/>
    </source>
</evidence>
<dbReference type="eggNOG" id="COG1196">
    <property type="taxonomic scope" value="Bacteria"/>
</dbReference>
<dbReference type="InterPro" id="IPR052976">
    <property type="entry name" value="Scoloptoxin-like"/>
</dbReference>
<evidence type="ECO:0000256" key="1">
    <source>
        <dbReference type="SAM" id="MobiDB-lite"/>
    </source>
</evidence>
<sequence>MKTFRLLVLLAALIFAGVAAPSRARAQDDAVSFDFFYDSLAPYGEWIEVGDYGLCWRPTNVDPDWSPYSDGYWAYTDAGWTWVSYEEFGGIVYHYGRWLHLDDDSWCWTPGYDWAPAWVSWRSNDDYVGWAPLPPEARWAQDTGISVWVDSTCDIGPGYYNFCRVRDFGAPVLRGVLCRRSDSVVIFRNTLNVTNICYHTGFYGGAVIFNGGPSFEVVSRFSERPIPALKLVQNAHFDGAHWRDHRGPGGRGGFNAQTVGNELIVAAPRVLRPTDPAEFRSRAKRMLAGDSVTKGWDMVKDPEVRRELHAEIGRQAKGLTPQTAPARHVTAAELKVVPQKADPNAVSPTAERHEKFGKGQRSESSVEQPGNTPAARSAEVAPGTPSSSANRSETPFRDHSHMQNVPPTTAAPGANGLLKPFNPNAETQTRPAPQNVPGPTNPSTPIGRERSGEAQQQQERGAQQRRAEMPNQRPQQEAPRDQAEQQRQQQLRQEQREQQQQQQQPPQRGQQPVQPQPREQQIQQQREQQQQQAQRQQQFLQQREQQQQQRAQQQQQQMERNNDARRAQEAERERDRQRQQPEPQRNSEKEQRQAPPQGNPPQQGSQHPGGGHSSKDGKDKDKDKNGN</sequence>
<protein>
    <submittedName>
        <fullName evidence="3">Membrane protein involved in colicin uptake-like protein</fullName>
    </submittedName>
</protein>
<dbReference type="Pfam" id="PF20245">
    <property type="entry name" value="DUF6600"/>
    <property type="match status" value="1"/>
</dbReference>
<dbReference type="AlphaFoldDB" id="B4D7T1"/>
<feature type="signal peptide" evidence="2">
    <location>
        <begin position="1"/>
        <end position="26"/>
    </location>
</feature>
<comment type="caution">
    <text evidence="3">The sequence shown here is derived from an EMBL/GenBank/DDBJ whole genome shotgun (WGS) entry which is preliminary data.</text>
</comment>
<feature type="compositionally biased region" description="Basic and acidic residues" evidence="1">
    <location>
        <begin position="613"/>
        <end position="627"/>
    </location>
</feature>
<evidence type="ECO:0000313" key="4">
    <source>
        <dbReference type="Proteomes" id="UP000005824"/>
    </source>
</evidence>